<evidence type="ECO:0000256" key="1">
    <source>
        <dbReference type="SAM" id="Coils"/>
    </source>
</evidence>
<dbReference type="Pfam" id="PF05270">
    <property type="entry name" value="AbfB"/>
    <property type="match status" value="1"/>
</dbReference>
<keyword evidence="5" id="KW-1185">Reference proteome</keyword>
<evidence type="ECO:0000259" key="3">
    <source>
        <dbReference type="Pfam" id="PF05270"/>
    </source>
</evidence>
<sequence length="515" mass="55656">MRTALTRSIVTATALAAVTGALAPGTAAAAPSAPDIAARAAGIGTDDTQRVEAAAVVRLDPAPDVLLLSDYDFVHALWQKARDAGEPLEAVRTAAEEAMASTLAEDHVAFIVTGVHEAYRLDQQRERDRAEAERAAKLAKSQALLAVGIPSTPELLALSDDNFVRAIARHSASGPEVRAAALTALAGEPDEWREFIVNGAREAHKRDVARELKELEERDRKEAELKKERAARANAAALFRITPTETHFALSDDNFIRELLRLAPADLYGSELYASAQRVVGTPYPVVWNSFIHAGADAAFKRDDENRRKKLAEANRKLALQIQAAAANSGVNPNLVAAAKRALAGTDDAVKEFLKEDNLYRARRQSIQPWDPKLAGRYLRHTSAEGGQIVNDPLSAASKQADRQDATWVIVPALAGRAGCYSLESVRRPGHYLKADRSGLKAGIALDDRSAAFRETATWCPIKGLAGSGTSLKWGVGSPTRSLRNMGKAVYTSQHYDTEVTNRESTWKIAPPLES</sequence>
<dbReference type="RefSeq" id="WP_326706158.1">
    <property type="nucleotide sequence ID" value="NZ_CP109083.1"/>
</dbReference>
<dbReference type="InterPro" id="IPR005506">
    <property type="entry name" value="DUF312_ALF"/>
</dbReference>
<evidence type="ECO:0000313" key="4">
    <source>
        <dbReference type="EMBL" id="WSB07347.1"/>
    </source>
</evidence>
<dbReference type="Gene3D" id="2.80.10.50">
    <property type="match status" value="1"/>
</dbReference>
<gene>
    <name evidence="4" type="ORF">OG849_08825</name>
</gene>
<organism evidence="4 5">
    <name type="scientific">Streptomyces cyaneofuscatus</name>
    <dbReference type="NCBI Taxonomy" id="66883"/>
    <lineage>
        <taxon>Bacteria</taxon>
        <taxon>Bacillati</taxon>
        <taxon>Actinomycetota</taxon>
        <taxon>Actinomycetes</taxon>
        <taxon>Kitasatosporales</taxon>
        <taxon>Streptomycetaceae</taxon>
        <taxon>Streptomyces</taxon>
    </lineage>
</organism>
<keyword evidence="1" id="KW-0175">Coiled coil</keyword>
<evidence type="ECO:0000256" key="2">
    <source>
        <dbReference type="SAM" id="SignalP"/>
    </source>
</evidence>
<dbReference type="Pfam" id="PF03752">
    <property type="entry name" value="ALF"/>
    <property type="match status" value="2"/>
</dbReference>
<dbReference type="SUPFAM" id="SSF110221">
    <property type="entry name" value="AbfB domain"/>
    <property type="match status" value="1"/>
</dbReference>
<feature type="signal peptide" evidence="2">
    <location>
        <begin position="1"/>
        <end position="23"/>
    </location>
</feature>
<accession>A0ABZ1ET75</accession>
<keyword evidence="2" id="KW-0732">Signal</keyword>
<name>A0ABZ1ET75_9ACTN</name>
<dbReference type="InterPro" id="IPR007934">
    <property type="entry name" value="AbfB_ABD"/>
</dbReference>
<proteinExistence type="predicted"/>
<feature type="coiled-coil region" evidence="1">
    <location>
        <begin position="206"/>
        <end position="233"/>
    </location>
</feature>
<evidence type="ECO:0000313" key="5">
    <source>
        <dbReference type="Proteomes" id="UP001356428"/>
    </source>
</evidence>
<dbReference type="EMBL" id="CP109083">
    <property type="protein sequence ID" value="WSB07347.1"/>
    <property type="molecule type" value="Genomic_DNA"/>
</dbReference>
<dbReference type="InterPro" id="IPR036195">
    <property type="entry name" value="AbfB_ABD_sf"/>
</dbReference>
<feature type="domain" description="Alpha-L-arabinofuranosidase B arabinose-binding" evidence="3">
    <location>
        <begin position="375"/>
        <end position="509"/>
    </location>
</feature>
<feature type="chain" id="PRO_5046409568" evidence="2">
    <location>
        <begin position="24"/>
        <end position="515"/>
    </location>
</feature>
<protein>
    <submittedName>
        <fullName evidence="4">AbfB domain-containing protein</fullName>
    </submittedName>
</protein>
<reference evidence="4 5" key="1">
    <citation type="submission" date="2022-10" db="EMBL/GenBank/DDBJ databases">
        <title>The complete genomes of actinobacterial strains from the NBC collection.</title>
        <authorList>
            <person name="Joergensen T.S."/>
            <person name="Alvarez Arevalo M."/>
            <person name="Sterndorff E.B."/>
            <person name="Faurdal D."/>
            <person name="Vuksanovic O."/>
            <person name="Mourched A.-S."/>
            <person name="Charusanti P."/>
            <person name="Shaw S."/>
            <person name="Blin K."/>
            <person name="Weber T."/>
        </authorList>
    </citation>
    <scope>NUCLEOTIDE SEQUENCE [LARGE SCALE GENOMIC DNA]</scope>
    <source>
        <strain evidence="4 5">NBC 01792</strain>
    </source>
</reference>
<dbReference type="Proteomes" id="UP001356428">
    <property type="component" value="Chromosome"/>
</dbReference>